<evidence type="ECO:0000256" key="1">
    <source>
        <dbReference type="SAM" id="MobiDB-lite"/>
    </source>
</evidence>
<reference evidence="2" key="1">
    <citation type="journal article" date="2023" name="DNA Res.">
        <title>Chromosome-level genome assembly of Phrynocephalus forsythii using third-generation DNA sequencing and Hi-C analysis.</title>
        <authorList>
            <person name="Qi Y."/>
            <person name="Zhao W."/>
            <person name="Zhao Y."/>
            <person name="Niu C."/>
            <person name="Cao S."/>
            <person name="Zhang Y."/>
        </authorList>
    </citation>
    <scope>NUCLEOTIDE SEQUENCE</scope>
    <source>
        <tissue evidence="2">Muscle</tissue>
    </source>
</reference>
<evidence type="ECO:0000313" key="2">
    <source>
        <dbReference type="EMBL" id="KAJ7313321.1"/>
    </source>
</evidence>
<accession>A0A9Q0XFK0</accession>
<evidence type="ECO:0000313" key="3">
    <source>
        <dbReference type="Proteomes" id="UP001142489"/>
    </source>
</evidence>
<proteinExistence type="predicted"/>
<dbReference type="EMBL" id="JAPFRF010000012">
    <property type="protein sequence ID" value="KAJ7313321.1"/>
    <property type="molecule type" value="Genomic_DNA"/>
</dbReference>
<feature type="region of interest" description="Disordered" evidence="1">
    <location>
        <begin position="1"/>
        <end position="44"/>
    </location>
</feature>
<dbReference type="AlphaFoldDB" id="A0A9Q0XFK0"/>
<dbReference type="OrthoDB" id="9050411at2759"/>
<sequence>MDRSLPSNQSIPSNVKELSNATPISSPRHFLDADTPDAEVSPSSEDFRNYSKMIHKIARIMDLQVQQSATSESCNFFGHLDKAQTPPLQFGFIPSLQDRIKSAWTKPSSVPLMTHRINNMYLDAIQNRAKSSSNTMHSNEEGRKVHLIGRCHYSLASFFLRTSNFLCAMEAYNCYLMQKFFPILCFVPQDQQEKALYYHKEVMSLINYEMISS</sequence>
<protein>
    <submittedName>
        <fullName evidence="2">Uncharacterized protein</fullName>
    </submittedName>
</protein>
<name>A0A9Q0XFK0_9SAUR</name>
<feature type="compositionally biased region" description="Polar residues" evidence="1">
    <location>
        <begin position="1"/>
        <end position="25"/>
    </location>
</feature>
<gene>
    <name evidence="2" type="ORF">JRQ81_004612</name>
</gene>
<organism evidence="2 3">
    <name type="scientific">Phrynocephalus forsythii</name>
    <dbReference type="NCBI Taxonomy" id="171643"/>
    <lineage>
        <taxon>Eukaryota</taxon>
        <taxon>Metazoa</taxon>
        <taxon>Chordata</taxon>
        <taxon>Craniata</taxon>
        <taxon>Vertebrata</taxon>
        <taxon>Euteleostomi</taxon>
        <taxon>Lepidosauria</taxon>
        <taxon>Squamata</taxon>
        <taxon>Bifurcata</taxon>
        <taxon>Unidentata</taxon>
        <taxon>Episquamata</taxon>
        <taxon>Toxicofera</taxon>
        <taxon>Iguania</taxon>
        <taxon>Acrodonta</taxon>
        <taxon>Agamidae</taxon>
        <taxon>Agaminae</taxon>
        <taxon>Phrynocephalus</taxon>
    </lineage>
</organism>
<dbReference type="Proteomes" id="UP001142489">
    <property type="component" value="Unassembled WGS sequence"/>
</dbReference>
<comment type="caution">
    <text evidence="2">The sequence shown here is derived from an EMBL/GenBank/DDBJ whole genome shotgun (WGS) entry which is preliminary data.</text>
</comment>
<keyword evidence="3" id="KW-1185">Reference proteome</keyword>